<name>A0A8X6LQZ5_TRICU</name>
<dbReference type="AlphaFoldDB" id="A0A8X6LQZ5"/>
<gene>
    <name evidence="1" type="ORF">TNCT_337701</name>
</gene>
<keyword evidence="2" id="KW-1185">Reference proteome</keyword>
<protein>
    <submittedName>
        <fullName evidence="1">Uncharacterized protein</fullName>
    </submittedName>
</protein>
<organism evidence="1 2">
    <name type="scientific">Trichonephila clavata</name>
    <name type="common">Joro spider</name>
    <name type="synonym">Nephila clavata</name>
    <dbReference type="NCBI Taxonomy" id="2740835"/>
    <lineage>
        <taxon>Eukaryota</taxon>
        <taxon>Metazoa</taxon>
        <taxon>Ecdysozoa</taxon>
        <taxon>Arthropoda</taxon>
        <taxon>Chelicerata</taxon>
        <taxon>Arachnida</taxon>
        <taxon>Araneae</taxon>
        <taxon>Araneomorphae</taxon>
        <taxon>Entelegynae</taxon>
        <taxon>Araneoidea</taxon>
        <taxon>Nephilidae</taxon>
        <taxon>Trichonephila</taxon>
    </lineage>
</organism>
<dbReference type="EMBL" id="BMAO01017844">
    <property type="protein sequence ID" value="GFR18805.1"/>
    <property type="molecule type" value="Genomic_DNA"/>
</dbReference>
<comment type="caution">
    <text evidence="1">The sequence shown here is derived from an EMBL/GenBank/DDBJ whole genome shotgun (WGS) entry which is preliminary data.</text>
</comment>
<reference evidence="1" key="1">
    <citation type="submission" date="2020-07" db="EMBL/GenBank/DDBJ databases">
        <title>Multicomponent nature underlies the extraordinary mechanical properties of spider dragline silk.</title>
        <authorList>
            <person name="Kono N."/>
            <person name="Nakamura H."/>
            <person name="Mori M."/>
            <person name="Yoshida Y."/>
            <person name="Ohtoshi R."/>
            <person name="Malay A.D."/>
            <person name="Moran D.A.P."/>
            <person name="Tomita M."/>
            <person name="Numata K."/>
            <person name="Arakawa K."/>
        </authorList>
    </citation>
    <scope>NUCLEOTIDE SEQUENCE</scope>
</reference>
<sequence>MRLTHSRSSVSNSVFCGVTTQENAPSLQSLISYHRSSAAQTAQAKGKLFGMLFTYTPVAGVFLTGHNANGVGSYGGGAPTILPG</sequence>
<evidence type="ECO:0000313" key="2">
    <source>
        <dbReference type="Proteomes" id="UP000887116"/>
    </source>
</evidence>
<dbReference type="Proteomes" id="UP000887116">
    <property type="component" value="Unassembled WGS sequence"/>
</dbReference>
<proteinExistence type="predicted"/>
<accession>A0A8X6LQZ5</accession>
<evidence type="ECO:0000313" key="1">
    <source>
        <dbReference type="EMBL" id="GFR18805.1"/>
    </source>
</evidence>